<dbReference type="STRING" id="75913.A0A0K0FW96"/>
<evidence type="ECO:0000259" key="2">
    <source>
        <dbReference type="PROSITE" id="PS50041"/>
    </source>
</evidence>
<dbReference type="SMART" id="SM00034">
    <property type="entry name" value="CLECT"/>
    <property type="match status" value="2"/>
</dbReference>
<keyword evidence="1" id="KW-1133">Transmembrane helix</keyword>
<accession>A0A0K0FW96</accession>
<feature type="domain" description="C-type lectin" evidence="2">
    <location>
        <begin position="36"/>
        <end position="154"/>
    </location>
</feature>
<feature type="transmembrane region" description="Helical" evidence="1">
    <location>
        <begin position="7"/>
        <end position="26"/>
    </location>
</feature>
<dbReference type="CDD" id="cd00037">
    <property type="entry name" value="CLECT"/>
    <property type="match status" value="2"/>
</dbReference>
<sequence>MICYWEIIFIFLNLLIIFTTSSLLPICPKQWDFDKISQSCYYMVGRKMNYFDAKEYCSKNFNANLLSIETKHQNNFIRDYYSFFGSKWLSALLSKEAKKSYILKWNGIYPITFTNFDAFNSLSNASPSLGCLKILENGLWVNSDCMVPSQFVCQKNLIQPIKMSIDCPKSWTLFNFNNACYKIIRTSSLGRGENLCREEAMIHGEEGSLASINSKEENEFILKLSLKHSPHLHKILLGGIGGGKEKLNWVWVDGNDFKNYQNWDKYMPRDGQNMSSLVMLKSGKWANIRSNKNSHPYHTVAVCKLIFLL</sequence>
<dbReference type="SUPFAM" id="SSF56436">
    <property type="entry name" value="C-type lectin-like"/>
    <property type="match status" value="2"/>
</dbReference>
<dbReference type="InterPro" id="IPR050111">
    <property type="entry name" value="C-type_lectin/snaclec_domain"/>
</dbReference>
<evidence type="ECO:0000313" key="3">
    <source>
        <dbReference type="Proteomes" id="UP000035680"/>
    </source>
</evidence>
<dbReference type="Gene3D" id="3.10.100.10">
    <property type="entry name" value="Mannose-Binding Protein A, subunit A"/>
    <property type="match status" value="2"/>
</dbReference>
<dbReference type="InterPro" id="IPR001304">
    <property type="entry name" value="C-type_lectin-like"/>
</dbReference>
<dbReference type="InterPro" id="IPR016186">
    <property type="entry name" value="C-type_lectin-like/link_sf"/>
</dbReference>
<dbReference type="PANTHER" id="PTHR22803">
    <property type="entry name" value="MANNOSE, PHOSPHOLIPASE, LECTIN RECEPTOR RELATED"/>
    <property type="match status" value="1"/>
</dbReference>
<reference evidence="4" key="2">
    <citation type="submission" date="2015-08" db="UniProtKB">
        <authorList>
            <consortium name="WormBaseParasite"/>
        </authorList>
    </citation>
    <scope>IDENTIFICATION</scope>
</reference>
<keyword evidence="1" id="KW-0472">Membrane</keyword>
<protein>
    <submittedName>
        <fullName evidence="4">C-type lectin domain-containing protein</fullName>
    </submittedName>
</protein>
<evidence type="ECO:0000256" key="1">
    <source>
        <dbReference type="SAM" id="Phobius"/>
    </source>
</evidence>
<dbReference type="WBParaSite" id="SVE_1665900.1">
    <property type="protein sequence ID" value="SVE_1665900.1"/>
    <property type="gene ID" value="SVE_1665900"/>
</dbReference>
<keyword evidence="1" id="KW-0812">Transmembrane</keyword>
<keyword evidence="3" id="KW-1185">Reference proteome</keyword>
<organism evidence="3 4">
    <name type="scientific">Strongyloides venezuelensis</name>
    <name type="common">Threadworm</name>
    <dbReference type="NCBI Taxonomy" id="75913"/>
    <lineage>
        <taxon>Eukaryota</taxon>
        <taxon>Metazoa</taxon>
        <taxon>Ecdysozoa</taxon>
        <taxon>Nematoda</taxon>
        <taxon>Chromadorea</taxon>
        <taxon>Rhabditida</taxon>
        <taxon>Tylenchina</taxon>
        <taxon>Panagrolaimomorpha</taxon>
        <taxon>Strongyloidoidea</taxon>
        <taxon>Strongyloididae</taxon>
        <taxon>Strongyloides</taxon>
    </lineage>
</organism>
<dbReference type="Pfam" id="PF00059">
    <property type="entry name" value="Lectin_C"/>
    <property type="match status" value="2"/>
</dbReference>
<name>A0A0K0FW96_STRVS</name>
<dbReference type="Proteomes" id="UP000035680">
    <property type="component" value="Unassembled WGS sequence"/>
</dbReference>
<dbReference type="PROSITE" id="PS50041">
    <property type="entry name" value="C_TYPE_LECTIN_2"/>
    <property type="match status" value="2"/>
</dbReference>
<dbReference type="AlphaFoldDB" id="A0A0K0FW96"/>
<proteinExistence type="predicted"/>
<dbReference type="InterPro" id="IPR016187">
    <property type="entry name" value="CTDL_fold"/>
</dbReference>
<evidence type="ECO:0000313" key="4">
    <source>
        <dbReference type="WBParaSite" id="SVE_1665900.1"/>
    </source>
</evidence>
<feature type="domain" description="C-type lectin" evidence="2">
    <location>
        <begin position="176"/>
        <end position="287"/>
    </location>
</feature>
<reference evidence="3" key="1">
    <citation type="submission" date="2014-07" db="EMBL/GenBank/DDBJ databases">
        <authorList>
            <person name="Martin A.A"/>
            <person name="De Silva N."/>
        </authorList>
    </citation>
    <scope>NUCLEOTIDE SEQUENCE</scope>
</reference>